<dbReference type="Proteomes" id="UP000823630">
    <property type="component" value="Unassembled WGS sequence"/>
</dbReference>
<reference evidence="2" key="2">
    <citation type="journal article" date="2021" name="PeerJ">
        <title>Extensive microbial diversity within the chicken gut microbiome revealed by metagenomics and culture.</title>
        <authorList>
            <person name="Gilroy R."/>
            <person name="Ravi A."/>
            <person name="Getino M."/>
            <person name="Pursley I."/>
            <person name="Horton D.L."/>
            <person name="Alikhan N.F."/>
            <person name="Baker D."/>
            <person name="Gharbi K."/>
            <person name="Hall N."/>
            <person name="Watson M."/>
            <person name="Adriaenssens E.M."/>
            <person name="Foster-Nyarko E."/>
            <person name="Jarju S."/>
            <person name="Secka A."/>
            <person name="Antonio M."/>
            <person name="Oren A."/>
            <person name="Chaudhuri R.R."/>
            <person name="La Ragione R."/>
            <person name="Hildebrand F."/>
            <person name="Pallen M.J."/>
        </authorList>
    </citation>
    <scope>NUCLEOTIDE SEQUENCE</scope>
    <source>
        <strain evidence="2">8207</strain>
    </source>
</reference>
<comment type="caution">
    <text evidence="2">The sequence shown here is derived from an EMBL/GenBank/DDBJ whole genome shotgun (WGS) entry which is preliminary data.</text>
</comment>
<dbReference type="SUPFAM" id="SSF53448">
    <property type="entry name" value="Nucleotide-diphospho-sugar transferases"/>
    <property type="match status" value="1"/>
</dbReference>
<accession>A0A9D9DDM2</accession>
<dbReference type="AlphaFoldDB" id="A0A9D9DDM2"/>
<dbReference type="GO" id="GO:0016758">
    <property type="term" value="F:hexosyltransferase activity"/>
    <property type="evidence" value="ECO:0007669"/>
    <property type="project" value="UniProtKB-ARBA"/>
</dbReference>
<dbReference type="PANTHER" id="PTHR22916:SF3">
    <property type="entry name" value="UDP-GLCNAC:BETAGAL BETA-1,3-N-ACETYLGLUCOSAMINYLTRANSFERASE-LIKE PROTEIN 1"/>
    <property type="match status" value="1"/>
</dbReference>
<organism evidence="2 3">
    <name type="scientific">Candidatus Enterousia avistercoris</name>
    <dbReference type="NCBI Taxonomy" id="2840788"/>
    <lineage>
        <taxon>Bacteria</taxon>
        <taxon>Pseudomonadati</taxon>
        <taxon>Pseudomonadota</taxon>
        <taxon>Alphaproteobacteria</taxon>
        <taxon>Candidatus Enterousia</taxon>
    </lineage>
</organism>
<evidence type="ECO:0000259" key="1">
    <source>
        <dbReference type="Pfam" id="PF00535"/>
    </source>
</evidence>
<evidence type="ECO:0000313" key="3">
    <source>
        <dbReference type="Proteomes" id="UP000823630"/>
    </source>
</evidence>
<gene>
    <name evidence="2" type="ORF">IAC69_01995</name>
</gene>
<protein>
    <submittedName>
        <fullName evidence="2">Glycosyltransferase family 2 protein</fullName>
    </submittedName>
</protein>
<feature type="domain" description="Glycosyltransferase 2-like" evidence="1">
    <location>
        <begin position="8"/>
        <end position="124"/>
    </location>
</feature>
<dbReference type="PANTHER" id="PTHR22916">
    <property type="entry name" value="GLYCOSYLTRANSFERASE"/>
    <property type="match status" value="1"/>
</dbReference>
<dbReference type="EMBL" id="JADINC010000029">
    <property type="protein sequence ID" value="MBO8425231.1"/>
    <property type="molecule type" value="Genomic_DNA"/>
</dbReference>
<name>A0A9D9DDM2_9PROT</name>
<sequence length="299" mass="34543">MPTNKKVSVIIPFYNEYDYLENTIMSVLLQSYKNIEILVVDDSGVHGVRQALNKIKKDRRIRLLDYGVNRGVSAARNFGLDNATGDWIYFLDADDFISSGFIERCVRAAEFANLPVAGIIRHMNIPDKHIARFGSNSMDFVIYPIDTIGGTDVAAMHHQYIYEKKFLDDNKIRFCDGLVFGEDLLFYLLVAHYAKFASLTGGAFYYFRAPSPEKVRPYRTQDCKKWAITKQKFETEYAKIIALYKPGFKHPDAENLIKGITRMATPQMRTPWWGRMISGVIPVRKWRRKVRSHFAQRCN</sequence>
<evidence type="ECO:0000313" key="2">
    <source>
        <dbReference type="EMBL" id="MBO8425231.1"/>
    </source>
</evidence>
<dbReference type="Gene3D" id="3.90.550.10">
    <property type="entry name" value="Spore Coat Polysaccharide Biosynthesis Protein SpsA, Chain A"/>
    <property type="match status" value="1"/>
</dbReference>
<proteinExistence type="predicted"/>
<dbReference type="Pfam" id="PF00535">
    <property type="entry name" value="Glycos_transf_2"/>
    <property type="match status" value="1"/>
</dbReference>
<dbReference type="InterPro" id="IPR001173">
    <property type="entry name" value="Glyco_trans_2-like"/>
</dbReference>
<dbReference type="InterPro" id="IPR029044">
    <property type="entry name" value="Nucleotide-diphossugar_trans"/>
</dbReference>
<dbReference type="CDD" id="cd00761">
    <property type="entry name" value="Glyco_tranf_GTA_type"/>
    <property type="match status" value="1"/>
</dbReference>
<reference evidence="2" key="1">
    <citation type="submission" date="2020-10" db="EMBL/GenBank/DDBJ databases">
        <authorList>
            <person name="Gilroy R."/>
        </authorList>
    </citation>
    <scope>NUCLEOTIDE SEQUENCE</scope>
    <source>
        <strain evidence="2">8207</strain>
    </source>
</reference>